<feature type="compositionally biased region" description="Polar residues" evidence="1">
    <location>
        <begin position="1"/>
        <end position="15"/>
    </location>
</feature>
<feature type="compositionally biased region" description="Basic and acidic residues" evidence="1">
    <location>
        <begin position="16"/>
        <end position="30"/>
    </location>
</feature>
<organism evidence="2 3">
    <name type="scientific">Thalassiosira oceanica</name>
    <name type="common">Marine diatom</name>
    <dbReference type="NCBI Taxonomy" id="159749"/>
    <lineage>
        <taxon>Eukaryota</taxon>
        <taxon>Sar</taxon>
        <taxon>Stramenopiles</taxon>
        <taxon>Ochrophyta</taxon>
        <taxon>Bacillariophyta</taxon>
        <taxon>Coscinodiscophyceae</taxon>
        <taxon>Thalassiosirophycidae</taxon>
        <taxon>Thalassiosirales</taxon>
        <taxon>Thalassiosiraceae</taxon>
        <taxon>Thalassiosira</taxon>
    </lineage>
</organism>
<sequence length="50" mass="5351">MASASVELTLQSSRALSDDTSTHRRDEHIVETQTARNNPQKPTGAAGARS</sequence>
<evidence type="ECO:0000313" key="2">
    <source>
        <dbReference type="EMBL" id="EJK46983.1"/>
    </source>
</evidence>
<evidence type="ECO:0000313" key="3">
    <source>
        <dbReference type="Proteomes" id="UP000266841"/>
    </source>
</evidence>
<comment type="caution">
    <text evidence="2">The sequence shown here is derived from an EMBL/GenBank/DDBJ whole genome shotgun (WGS) entry which is preliminary data.</text>
</comment>
<dbReference type="EMBL" id="AGNL01047427">
    <property type="protein sequence ID" value="EJK46983.1"/>
    <property type="molecule type" value="Genomic_DNA"/>
</dbReference>
<protein>
    <submittedName>
        <fullName evidence="2">Uncharacterized protein</fullName>
    </submittedName>
</protein>
<name>K0R2P9_THAOC</name>
<gene>
    <name evidence="2" type="ORF">THAOC_34324</name>
</gene>
<dbReference type="Proteomes" id="UP000266841">
    <property type="component" value="Unassembled WGS sequence"/>
</dbReference>
<accession>K0R2P9</accession>
<feature type="non-terminal residue" evidence="2">
    <location>
        <position position="50"/>
    </location>
</feature>
<reference evidence="2 3" key="1">
    <citation type="journal article" date="2012" name="Genome Biol.">
        <title>Genome and low-iron response of an oceanic diatom adapted to chronic iron limitation.</title>
        <authorList>
            <person name="Lommer M."/>
            <person name="Specht M."/>
            <person name="Roy A.S."/>
            <person name="Kraemer L."/>
            <person name="Andreson R."/>
            <person name="Gutowska M.A."/>
            <person name="Wolf J."/>
            <person name="Bergner S.V."/>
            <person name="Schilhabel M.B."/>
            <person name="Klostermeier U.C."/>
            <person name="Beiko R.G."/>
            <person name="Rosenstiel P."/>
            <person name="Hippler M."/>
            <person name="Laroche J."/>
        </authorList>
    </citation>
    <scope>NUCLEOTIDE SEQUENCE [LARGE SCALE GENOMIC DNA]</scope>
    <source>
        <strain evidence="2 3">CCMP1005</strain>
    </source>
</reference>
<feature type="compositionally biased region" description="Polar residues" evidence="1">
    <location>
        <begin position="31"/>
        <end position="41"/>
    </location>
</feature>
<evidence type="ECO:0000256" key="1">
    <source>
        <dbReference type="SAM" id="MobiDB-lite"/>
    </source>
</evidence>
<dbReference type="AlphaFoldDB" id="K0R2P9"/>
<keyword evidence="3" id="KW-1185">Reference proteome</keyword>
<proteinExistence type="predicted"/>
<feature type="region of interest" description="Disordered" evidence="1">
    <location>
        <begin position="1"/>
        <end position="50"/>
    </location>
</feature>